<dbReference type="PANTHER" id="PTHR42840">
    <property type="entry name" value="NAD(P)-BINDING ROSSMANN-FOLD SUPERFAMILY PROTEIN-RELATED"/>
    <property type="match status" value="1"/>
</dbReference>
<dbReference type="InterPro" id="IPR055170">
    <property type="entry name" value="GFO_IDH_MocA-like_dom"/>
</dbReference>
<evidence type="ECO:0000259" key="3">
    <source>
        <dbReference type="Pfam" id="PF01408"/>
    </source>
</evidence>
<dbReference type="Pfam" id="PF22725">
    <property type="entry name" value="GFO_IDH_MocA_C3"/>
    <property type="match status" value="1"/>
</dbReference>
<proteinExistence type="inferred from homology"/>
<dbReference type="Pfam" id="PF01408">
    <property type="entry name" value="GFO_IDH_MocA"/>
    <property type="match status" value="1"/>
</dbReference>
<dbReference type="PANTHER" id="PTHR42840:SF3">
    <property type="entry name" value="BINDING ROSSMANN FOLD OXIDOREDUCTASE, PUTATIVE (AFU_ORTHOLOGUE AFUA_2G10240)-RELATED"/>
    <property type="match status" value="1"/>
</dbReference>
<comment type="similarity">
    <text evidence="1">Belongs to the Gfo/Idh/MocA family.</text>
</comment>
<evidence type="ECO:0000313" key="6">
    <source>
        <dbReference type="Proteomes" id="UP000622552"/>
    </source>
</evidence>
<comment type="caution">
    <text evidence="5">The sequence shown here is derived from an EMBL/GenBank/DDBJ whole genome shotgun (WGS) entry which is preliminary data.</text>
</comment>
<evidence type="ECO:0000256" key="1">
    <source>
        <dbReference type="ARBA" id="ARBA00010928"/>
    </source>
</evidence>
<evidence type="ECO:0000259" key="4">
    <source>
        <dbReference type="Pfam" id="PF22725"/>
    </source>
</evidence>
<dbReference type="SUPFAM" id="SSF51735">
    <property type="entry name" value="NAD(P)-binding Rossmann-fold domains"/>
    <property type="match status" value="1"/>
</dbReference>
<dbReference type="InterPro" id="IPR000683">
    <property type="entry name" value="Gfo/Idh/MocA-like_OxRdtase_N"/>
</dbReference>
<keyword evidence="6" id="KW-1185">Reference proteome</keyword>
<dbReference type="GO" id="GO:0050112">
    <property type="term" value="F:inositol 2-dehydrogenase (NAD+) activity"/>
    <property type="evidence" value="ECO:0007669"/>
    <property type="project" value="UniProtKB-EC"/>
</dbReference>
<dbReference type="EC" id="1.1.1.18" evidence="5"/>
<feature type="domain" description="Gfo/Idh/MocA-like oxidoreductase N-terminal" evidence="3">
    <location>
        <begin position="1"/>
        <end position="118"/>
    </location>
</feature>
<sequence length="332" mass="33902">MRIGLIGVGRIGSLHAQTLAALPAVDGVVITDADTARARAVATDTGAEFAGSVEELLGAGIAGVVIAAPTSAHAELVRAAAAAGVAVFCEKPIASDVAGTRAVLADVAAAGIALHVGFQRRFDVGFVAVRDAVLAGKLGWLHTLRSCTSDPAPPHADYIPNSGGIFRDCAVHDFDVVRWTTGREVVEVYATGANRGEAFFGAAGDVDTAAALLTLDDGTLAVCTATRYNGAGYDVRLEACGSEGMLTAGLDDSSALRSAEGAPWPAGPAHDGFMSRFAAAYRAELAAFCEVAAGTRPSPCTGEEAVAALLVAEAADLSRRENRPVRITEVDQ</sequence>
<dbReference type="AlphaFoldDB" id="A0A8J7GGX8"/>
<protein>
    <submittedName>
        <fullName evidence="5">Myo-inositol 2-dehydrogenase/D-chiro-inositol 1-dehydrogenase</fullName>
        <ecNumber evidence="5">1.1.1.18</ecNumber>
        <ecNumber evidence="5">1.1.1.369</ecNumber>
    </submittedName>
</protein>
<organism evidence="5 6">
    <name type="scientific">Longispora fulva</name>
    <dbReference type="NCBI Taxonomy" id="619741"/>
    <lineage>
        <taxon>Bacteria</taxon>
        <taxon>Bacillati</taxon>
        <taxon>Actinomycetota</taxon>
        <taxon>Actinomycetes</taxon>
        <taxon>Micromonosporales</taxon>
        <taxon>Micromonosporaceae</taxon>
        <taxon>Longispora</taxon>
    </lineage>
</organism>
<dbReference type="Proteomes" id="UP000622552">
    <property type="component" value="Unassembled WGS sequence"/>
</dbReference>
<feature type="domain" description="GFO/IDH/MocA-like oxidoreductase" evidence="4">
    <location>
        <begin position="126"/>
        <end position="246"/>
    </location>
</feature>
<name>A0A8J7GGX8_9ACTN</name>
<dbReference type="Gene3D" id="3.30.360.10">
    <property type="entry name" value="Dihydrodipicolinate Reductase, domain 2"/>
    <property type="match status" value="1"/>
</dbReference>
<dbReference type="SUPFAM" id="SSF55347">
    <property type="entry name" value="Glyceraldehyde-3-phosphate dehydrogenase-like, C-terminal domain"/>
    <property type="match status" value="1"/>
</dbReference>
<evidence type="ECO:0000313" key="5">
    <source>
        <dbReference type="EMBL" id="MBG6134144.1"/>
    </source>
</evidence>
<evidence type="ECO:0000256" key="2">
    <source>
        <dbReference type="ARBA" id="ARBA00023002"/>
    </source>
</evidence>
<reference evidence="5" key="1">
    <citation type="submission" date="2020-11" db="EMBL/GenBank/DDBJ databases">
        <title>Sequencing the genomes of 1000 actinobacteria strains.</title>
        <authorList>
            <person name="Klenk H.-P."/>
        </authorList>
    </citation>
    <scope>NUCLEOTIDE SEQUENCE</scope>
    <source>
        <strain evidence="5">DSM 45356</strain>
    </source>
</reference>
<dbReference type="InterPro" id="IPR036291">
    <property type="entry name" value="NAD(P)-bd_dom_sf"/>
</dbReference>
<dbReference type="EMBL" id="JADOUF010000001">
    <property type="protein sequence ID" value="MBG6134144.1"/>
    <property type="molecule type" value="Genomic_DNA"/>
</dbReference>
<accession>A0A8J7GGX8</accession>
<dbReference type="RefSeq" id="WP_197001413.1">
    <property type="nucleotide sequence ID" value="NZ_BONS01000026.1"/>
</dbReference>
<gene>
    <name evidence="5" type="ORF">IW245_000338</name>
</gene>
<dbReference type="EC" id="1.1.1.369" evidence="5"/>
<keyword evidence="2 5" id="KW-0560">Oxidoreductase</keyword>
<dbReference type="Gene3D" id="3.40.50.720">
    <property type="entry name" value="NAD(P)-binding Rossmann-like Domain"/>
    <property type="match status" value="1"/>
</dbReference>
<dbReference type="GO" id="GO:0000166">
    <property type="term" value="F:nucleotide binding"/>
    <property type="evidence" value="ECO:0007669"/>
    <property type="project" value="InterPro"/>
</dbReference>